<feature type="domain" description="Spore protein YkvP/CgeB glycosyl transferase-like" evidence="1">
    <location>
        <begin position="177"/>
        <end position="320"/>
    </location>
</feature>
<evidence type="ECO:0000313" key="3">
    <source>
        <dbReference type="Proteomes" id="UP000194003"/>
    </source>
</evidence>
<reference evidence="2 3" key="1">
    <citation type="journal article" date="2016" name="BMC Genomics">
        <title>Combined genomic and structural analyses of a cultured magnetotactic bacterium reveals its niche adaptation to a dynamic environment.</title>
        <authorList>
            <person name="Araujo A.C."/>
            <person name="Morillo V."/>
            <person name="Cypriano J."/>
            <person name="Teixeira L.C."/>
            <person name="Leao P."/>
            <person name="Lyra S."/>
            <person name="Almeida L.G."/>
            <person name="Bazylinski D.A."/>
            <person name="Vasconcellos A.T."/>
            <person name="Abreu F."/>
            <person name="Lins U."/>
        </authorList>
    </citation>
    <scope>NUCLEOTIDE SEQUENCE [LARGE SCALE GENOMIC DNA]</scope>
    <source>
        <strain evidence="2 3">IT-1</strain>
    </source>
</reference>
<proteinExistence type="predicted"/>
<dbReference type="RefSeq" id="WP_085445395.1">
    <property type="nucleotide sequence ID" value="NZ_LVJN01000020.1"/>
</dbReference>
<keyword evidence="3" id="KW-1185">Reference proteome</keyword>
<comment type="caution">
    <text evidence="2">The sequence shown here is derived from an EMBL/GenBank/DDBJ whole genome shotgun (WGS) entry which is preliminary data.</text>
</comment>
<dbReference type="InterPro" id="IPR055259">
    <property type="entry name" value="YkvP/CgeB_Glyco_trans-like"/>
</dbReference>
<evidence type="ECO:0000259" key="1">
    <source>
        <dbReference type="Pfam" id="PF13524"/>
    </source>
</evidence>
<dbReference type="SUPFAM" id="SSF53756">
    <property type="entry name" value="UDP-Glycosyltransferase/glycogen phosphorylase"/>
    <property type="match status" value="1"/>
</dbReference>
<dbReference type="Proteomes" id="UP000194003">
    <property type="component" value="Unassembled WGS sequence"/>
</dbReference>
<dbReference type="OrthoDB" id="7210452at2"/>
<dbReference type="AlphaFoldDB" id="A0A1Y2K3B2"/>
<protein>
    <submittedName>
        <fullName evidence="2">Putative CgeB family protein</fullName>
    </submittedName>
</protein>
<sequence length="325" mass="36622">MKILLAAPHDAMADAVLAALYVNGCEVHLYDYRYKALKRRILGIKPVGGWRMSGDLVATCRSLQPDILLVRKGESISYAALAKIRAMGIKALNWFPDDPHRLRQSMRLAPHYDIHFTHCSYAAERIREQTGADARYLALSATQLFFQDIAFTPEQIRDYESEVCFVGGWDPVREKVMAALTGFDLKIWGPGWENSSLQSHWAGRGAYGLEMVKIFANTGLSINVHRNFGHAFETYGHGANVRVFETVGTGAFLLCDRKKDVTDMFPEGSHAGYFSTPDEAIEQAKYWLTHDTERRAAARRAQQEARANHTLEARMGQLLEILRAE</sequence>
<dbReference type="STRING" id="1434232.MAIT1_02700"/>
<dbReference type="EMBL" id="LVJN01000020">
    <property type="protein sequence ID" value="OSM02540.1"/>
    <property type="molecule type" value="Genomic_DNA"/>
</dbReference>
<evidence type="ECO:0000313" key="2">
    <source>
        <dbReference type="EMBL" id="OSM02540.1"/>
    </source>
</evidence>
<organism evidence="2 3">
    <name type="scientific">Magnetofaba australis IT-1</name>
    <dbReference type="NCBI Taxonomy" id="1434232"/>
    <lineage>
        <taxon>Bacteria</taxon>
        <taxon>Pseudomonadati</taxon>
        <taxon>Pseudomonadota</taxon>
        <taxon>Magnetococcia</taxon>
        <taxon>Magnetococcales</taxon>
        <taxon>Magnetococcaceae</taxon>
        <taxon>Magnetofaba</taxon>
    </lineage>
</organism>
<accession>A0A1Y2K3B2</accession>
<gene>
    <name evidence="2" type="ORF">MAIT1_02700</name>
</gene>
<dbReference type="Pfam" id="PF13524">
    <property type="entry name" value="Glyco_trans_1_2"/>
    <property type="match status" value="1"/>
</dbReference>
<name>A0A1Y2K3B2_9PROT</name>